<evidence type="ECO:0000256" key="2">
    <source>
        <dbReference type="SAM" id="SignalP"/>
    </source>
</evidence>
<dbReference type="AlphaFoldDB" id="A0A1T4LYJ7"/>
<name>A0A1T4LYJ7_9FIRM</name>
<dbReference type="InterPro" id="IPR001638">
    <property type="entry name" value="Solute-binding_3/MltF_N"/>
</dbReference>
<feature type="chain" id="PRO_5038510039" evidence="2">
    <location>
        <begin position="23"/>
        <end position="284"/>
    </location>
</feature>
<sequence length="284" mass="30996">MKLIKKIGAVLCAVAIIAMCFAGCSNQNAEKYGTDVAVIGYTKEAAPFITDVKNGKAKGFEPELWNGIFDSVKGDLKSFRYEQVADGYILEEDGGFFDSNNREYSACLLFGAVSKNSGTFNKDYSYTEPIVTNRVITLVPKNSGIKSYADFSGAKVAVVGDTAKTAFEKNSAISGACASVDVVPFDNAVNELSKKYDAVVVDEFTYRQTETAKSDSFNILNGELDTIEYVIACAKNSGWKDSINEAIREMKSENYGKGDEFTPLVEKYFGYNASSFDYQADGDE</sequence>
<feature type="domain" description="Solute-binding protein family 3/N-terminal" evidence="3">
    <location>
        <begin position="36"/>
        <end position="272"/>
    </location>
</feature>
<evidence type="ECO:0000313" key="5">
    <source>
        <dbReference type="Proteomes" id="UP000190657"/>
    </source>
</evidence>
<feature type="signal peptide" evidence="2">
    <location>
        <begin position="1"/>
        <end position="22"/>
    </location>
</feature>
<dbReference type="PANTHER" id="PTHR35936:SF34">
    <property type="entry name" value="ABC TRANSPORTER EXTRACELLULAR-BINDING PROTEIN YCKB-RELATED"/>
    <property type="match status" value="1"/>
</dbReference>
<keyword evidence="5" id="KW-1185">Reference proteome</keyword>
<reference evidence="4 5" key="1">
    <citation type="submission" date="2017-02" db="EMBL/GenBank/DDBJ databases">
        <authorList>
            <person name="Peterson S.W."/>
        </authorList>
    </citation>
    <scope>NUCLEOTIDE SEQUENCE [LARGE SCALE GENOMIC DNA]</scope>
    <source>
        <strain evidence="4 5">ATCC 51222</strain>
    </source>
</reference>
<keyword evidence="1 2" id="KW-0732">Signal</keyword>
<gene>
    <name evidence="4" type="ORF">SAMN02745114_01064</name>
</gene>
<protein>
    <submittedName>
        <fullName evidence="4">ABC-type amino acid transport substrate-binding protein</fullName>
    </submittedName>
</protein>
<dbReference type="SMART" id="SM00062">
    <property type="entry name" value="PBPb"/>
    <property type="match status" value="1"/>
</dbReference>
<dbReference type="Gene3D" id="3.40.190.10">
    <property type="entry name" value="Periplasmic binding protein-like II"/>
    <property type="match status" value="2"/>
</dbReference>
<accession>A0A1T4LYJ7</accession>
<dbReference type="STRING" id="290054.SAMN02745114_01064"/>
<dbReference type="OrthoDB" id="9769871at2"/>
<evidence type="ECO:0000259" key="3">
    <source>
        <dbReference type="SMART" id="SM00062"/>
    </source>
</evidence>
<dbReference type="PANTHER" id="PTHR35936">
    <property type="entry name" value="MEMBRANE-BOUND LYTIC MUREIN TRANSGLYCOSYLASE F"/>
    <property type="match status" value="1"/>
</dbReference>
<dbReference type="EMBL" id="FUWW01000010">
    <property type="protein sequence ID" value="SJZ59809.1"/>
    <property type="molecule type" value="Genomic_DNA"/>
</dbReference>
<organism evidence="4 5">
    <name type="scientific">Eubacterium coprostanoligenes</name>
    <dbReference type="NCBI Taxonomy" id="290054"/>
    <lineage>
        <taxon>Bacteria</taxon>
        <taxon>Bacillati</taxon>
        <taxon>Bacillota</taxon>
        <taxon>Clostridia</taxon>
        <taxon>Eubacteriales</taxon>
        <taxon>Eubacteriaceae</taxon>
        <taxon>Eubacterium</taxon>
    </lineage>
</organism>
<evidence type="ECO:0000256" key="1">
    <source>
        <dbReference type="ARBA" id="ARBA00022729"/>
    </source>
</evidence>
<evidence type="ECO:0000313" key="4">
    <source>
        <dbReference type="EMBL" id="SJZ59809.1"/>
    </source>
</evidence>
<dbReference type="SUPFAM" id="SSF53850">
    <property type="entry name" value="Periplasmic binding protein-like II"/>
    <property type="match status" value="1"/>
</dbReference>
<dbReference type="Proteomes" id="UP000190657">
    <property type="component" value="Unassembled WGS sequence"/>
</dbReference>
<dbReference type="RefSeq" id="WP_078768542.1">
    <property type="nucleotide sequence ID" value="NZ_FUWW01000010.1"/>
</dbReference>
<proteinExistence type="predicted"/>